<feature type="domain" description="Sulfatase N-terminal" evidence="8">
    <location>
        <begin position="28"/>
        <end position="381"/>
    </location>
</feature>
<sequence length="499" mass="56814">MRINTTYFLFILFILFHSNIAQAQKKANIIVFMVDDMGWQDTSYPFDTVKSAFNSRYHTPNMERLAKEGVAFTNAYSTPVCTPSRVSLITGMNASRHHVTNWTSPMKDQPTGRDDQQFEEPVWNHNGMSPVEGIPHTVFAKALPQLLKDNGYFTIHAGKAHWASAGTPGSNPYSLGFVVNIAGTSTGRPAHYWGEQNFGRNTNDYHGIENLQEYFKQDINLTEALTREALKTLDFPINNKIPFFLNIGHYALHDPLMEDKRFYQKYLDQGLPANEAKYASMIESMDKSLGDIMDYLEKKKIKDQTYILFISDNGGLSHTPPRVGTPHTHNKPLRSGKGSIYEGGIRVPFIMKGVKGDLMSKRDHTPVIIEDLFPTILAMAKITAKEIPQYVDGQNQLGHLKSNKIDKSAMDRPLIFHIPNKWTTNDVDGFNYRSGIRLGKYKLIWNMRDESYEFYDLSQDLGEQNNLIQDEKLLTIISVMKTELHNTLEARNAPIPKRK</sequence>
<dbReference type="Gene3D" id="3.30.1120.10">
    <property type="match status" value="1"/>
</dbReference>
<feature type="chain" id="PRO_5046727984" evidence="7">
    <location>
        <begin position="24"/>
        <end position="499"/>
    </location>
</feature>
<evidence type="ECO:0000259" key="8">
    <source>
        <dbReference type="Pfam" id="PF00884"/>
    </source>
</evidence>
<gene>
    <name evidence="9" type="ORF">GCM10022216_15710</name>
</gene>
<organism evidence="9 10">
    <name type="scientific">Sphingobacterium kyonggiense</name>
    <dbReference type="NCBI Taxonomy" id="714075"/>
    <lineage>
        <taxon>Bacteria</taxon>
        <taxon>Pseudomonadati</taxon>
        <taxon>Bacteroidota</taxon>
        <taxon>Sphingobacteriia</taxon>
        <taxon>Sphingobacteriales</taxon>
        <taxon>Sphingobacteriaceae</taxon>
        <taxon>Sphingobacterium</taxon>
    </lineage>
</organism>
<dbReference type="InterPro" id="IPR017850">
    <property type="entry name" value="Alkaline_phosphatase_core_sf"/>
</dbReference>
<evidence type="ECO:0000256" key="7">
    <source>
        <dbReference type="SAM" id="SignalP"/>
    </source>
</evidence>
<dbReference type="Gene3D" id="3.40.720.10">
    <property type="entry name" value="Alkaline Phosphatase, subunit A"/>
    <property type="match status" value="1"/>
</dbReference>
<evidence type="ECO:0000256" key="4">
    <source>
        <dbReference type="ARBA" id="ARBA00022729"/>
    </source>
</evidence>
<dbReference type="InterPro" id="IPR024607">
    <property type="entry name" value="Sulfatase_CS"/>
</dbReference>
<evidence type="ECO:0000256" key="6">
    <source>
        <dbReference type="ARBA" id="ARBA00022837"/>
    </source>
</evidence>
<dbReference type="Pfam" id="PF00884">
    <property type="entry name" value="Sulfatase"/>
    <property type="match status" value="1"/>
</dbReference>
<proteinExistence type="inferred from homology"/>
<keyword evidence="4 7" id="KW-0732">Signal</keyword>
<evidence type="ECO:0000313" key="10">
    <source>
        <dbReference type="Proteomes" id="UP001500101"/>
    </source>
</evidence>
<reference evidence="10" key="1">
    <citation type="journal article" date="2019" name="Int. J. Syst. Evol. Microbiol.">
        <title>The Global Catalogue of Microorganisms (GCM) 10K type strain sequencing project: providing services to taxonomists for standard genome sequencing and annotation.</title>
        <authorList>
            <consortium name="The Broad Institute Genomics Platform"/>
            <consortium name="The Broad Institute Genome Sequencing Center for Infectious Disease"/>
            <person name="Wu L."/>
            <person name="Ma J."/>
        </authorList>
    </citation>
    <scope>NUCLEOTIDE SEQUENCE [LARGE SCALE GENOMIC DNA]</scope>
    <source>
        <strain evidence="10">JCM 16704</strain>
    </source>
</reference>
<evidence type="ECO:0000256" key="3">
    <source>
        <dbReference type="ARBA" id="ARBA00022723"/>
    </source>
</evidence>
<dbReference type="InterPro" id="IPR050738">
    <property type="entry name" value="Sulfatase"/>
</dbReference>
<name>A0ABP7YNR5_9SPHI</name>
<comment type="caution">
    <text evidence="9">The sequence shown here is derived from an EMBL/GenBank/DDBJ whole genome shotgun (WGS) entry which is preliminary data.</text>
</comment>
<dbReference type="Proteomes" id="UP001500101">
    <property type="component" value="Unassembled WGS sequence"/>
</dbReference>
<evidence type="ECO:0000256" key="5">
    <source>
        <dbReference type="ARBA" id="ARBA00022801"/>
    </source>
</evidence>
<dbReference type="InterPro" id="IPR000917">
    <property type="entry name" value="Sulfatase_N"/>
</dbReference>
<feature type="signal peptide" evidence="7">
    <location>
        <begin position="1"/>
        <end position="23"/>
    </location>
</feature>
<keyword evidence="5" id="KW-0378">Hydrolase</keyword>
<dbReference type="SUPFAM" id="SSF53649">
    <property type="entry name" value="Alkaline phosphatase-like"/>
    <property type="match status" value="1"/>
</dbReference>
<dbReference type="PANTHER" id="PTHR42693:SF42">
    <property type="entry name" value="ARYLSULFATASE G"/>
    <property type="match status" value="1"/>
</dbReference>
<protein>
    <submittedName>
        <fullName evidence="9">Sulfatase</fullName>
    </submittedName>
</protein>
<comment type="similarity">
    <text evidence="2">Belongs to the sulfatase family.</text>
</comment>
<comment type="cofactor">
    <cofactor evidence="1">
        <name>Ca(2+)</name>
        <dbReference type="ChEBI" id="CHEBI:29108"/>
    </cofactor>
</comment>
<keyword evidence="10" id="KW-1185">Reference proteome</keyword>
<dbReference type="EMBL" id="BAAAZI010000006">
    <property type="protein sequence ID" value="GAA4138510.1"/>
    <property type="molecule type" value="Genomic_DNA"/>
</dbReference>
<dbReference type="PROSITE" id="PS00523">
    <property type="entry name" value="SULFATASE_1"/>
    <property type="match status" value="1"/>
</dbReference>
<accession>A0ABP7YNR5</accession>
<dbReference type="RefSeq" id="WP_344674074.1">
    <property type="nucleotide sequence ID" value="NZ_BAAAZI010000006.1"/>
</dbReference>
<dbReference type="PANTHER" id="PTHR42693">
    <property type="entry name" value="ARYLSULFATASE FAMILY MEMBER"/>
    <property type="match status" value="1"/>
</dbReference>
<evidence type="ECO:0000256" key="2">
    <source>
        <dbReference type="ARBA" id="ARBA00008779"/>
    </source>
</evidence>
<keyword evidence="6" id="KW-0106">Calcium</keyword>
<keyword evidence="3" id="KW-0479">Metal-binding</keyword>
<evidence type="ECO:0000256" key="1">
    <source>
        <dbReference type="ARBA" id="ARBA00001913"/>
    </source>
</evidence>
<evidence type="ECO:0000313" key="9">
    <source>
        <dbReference type="EMBL" id="GAA4138510.1"/>
    </source>
</evidence>